<reference evidence="8 10" key="1">
    <citation type="submission" date="2023-10" db="EMBL/GenBank/DDBJ databases">
        <title>Genomes of two closely related lineages of the louse Polyplax serrata with different host specificities.</title>
        <authorList>
            <person name="Martinu J."/>
            <person name="Tarabai H."/>
            <person name="Stefka J."/>
            <person name="Hypsa V."/>
        </authorList>
    </citation>
    <scope>NUCLEOTIDE SEQUENCE [LARGE SCALE GENOMIC DNA]</scope>
    <source>
        <strain evidence="7">98ZLc_SE</strain>
        <strain evidence="8">HR10_N</strain>
    </source>
</reference>
<evidence type="ECO:0000256" key="4">
    <source>
        <dbReference type="ARBA" id="ARBA00066570"/>
    </source>
</evidence>
<dbReference type="CDD" id="cd04301">
    <property type="entry name" value="NAT_SF"/>
    <property type="match status" value="1"/>
</dbReference>
<dbReference type="Proteomes" id="UP001372834">
    <property type="component" value="Unassembled WGS sequence"/>
</dbReference>
<keyword evidence="2 5" id="KW-0012">Acyltransferase</keyword>
<feature type="binding site" evidence="5">
    <location>
        <begin position="122"/>
        <end position="135"/>
    </location>
    <ligand>
        <name>acetyl-CoA</name>
        <dbReference type="ChEBI" id="CHEBI:57288"/>
    </ligand>
</feature>
<evidence type="ECO:0000313" key="8">
    <source>
        <dbReference type="EMBL" id="KAK6629457.1"/>
    </source>
</evidence>
<dbReference type="GO" id="GO:0019799">
    <property type="term" value="F:tubulin N-acetyltransferase activity"/>
    <property type="evidence" value="ECO:0007669"/>
    <property type="project" value="UniProtKB-UniRule"/>
</dbReference>
<dbReference type="Gene3D" id="3.40.630.30">
    <property type="match status" value="1"/>
</dbReference>
<evidence type="ECO:0000313" key="9">
    <source>
        <dbReference type="Proteomes" id="UP001359485"/>
    </source>
</evidence>
<name>A0AAN8PP26_POLSC</name>
<gene>
    <name evidence="8" type="ORF">RUM43_003274</name>
    <name evidence="7" type="ORF">RUM44_009371</name>
</gene>
<keyword evidence="9" id="KW-1185">Reference proteome</keyword>
<evidence type="ECO:0000256" key="5">
    <source>
        <dbReference type="HAMAP-Rule" id="MF_03130"/>
    </source>
</evidence>
<evidence type="ECO:0000256" key="2">
    <source>
        <dbReference type="ARBA" id="ARBA00023315"/>
    </source>
</evidence>
<dbReference type="GO" id="GO:0005874">
    <property type="term" value="C:microtubule"/>
    <property type="evidence" value="ECO:0007669"/>
    <property type="project" value="InterPro"/>
</dbReference>
<protein>
    <recommendedName>
        <fullName evidence="4 5">Alpha-tubulin N-acetyltransferase</fullName>
        <shortName evidence="5">Alpha-TAT</shortName>
        <shortName evidence="5">TAT</shortName>
        <ecNumber evidence="4 5">2.3.1.108</ecNumber>
    </recommendedName>
    <alternativeName>
        <fullName evidence="5">Acetyltransferase mec-17 homolog</fullName>
    </alternativeName>
</protein>
<evidence type="ECO:0000256" key="3">
    <source>
        <dbReference type="ARBA" id="ARBA00051998"/>
    </source>
</evidence>
<dbReference type="EMBL" id="JAWJWE010000036">
    <property type="protein sequence ID" value="KAK6629457.1"/>
    <property type="molecule type" value="Genomic_DNA"/>
</dbReference>
<keyword evidence="1 5" id="KW-0808">Transferase</keyword>
<dbReference type="AlphaFoldDB" id="A0AAN8PP26"/>
<dbReference type="GO" id="GO:0070507">
    <property type="term" value="P:regulation of microtubule cytoskeleton organization"/>
    <property type="evidence" value="ECO:0007669"/>
    <property type="project" value="UniProtKB-UniRule"/>
</dbReference>
<proteinExistence type="inferred from homology"/>
<dbReference type="FunFam" id="3.40.630.30:FF:000060">
    <property type="entry name" value="Alpha-tubulin N-acetyltransferase 1"/>
    <property type="match status" value="1"/>
</dbReference>
<feature type="domain" description="N-acetyltransferase" evidence="6">
    <location>
        <begin position="1"/>
        <end position="188"/>
    </location>
</feature>
<dbReference type="InterPro" id="IPR007965">
    <property type="entry name" value="GNAT_ATAT"/>
</dbReference>
<evidence type="ECO:0000256" key="1">
    <source>
        <dbReference type="ARBA" id="ARBA00022679"/>
    </source>
</evidence>
<feature type="site" description="Crucial for catalytic activity" evidence="5">
    <location>
        <position position="56"/>
    </location>
</feature>
<dbReference type="EC" id="2.3.1.108" evidence="4 5"/>
<feature type="binding site" evidence="5">
    <location>
        <begin position="158"/>
        <end position="167"/>
    </location>
    <ligand>
        <name>acetyl-CoA</name>
        <dbReference type="ChEBI" id="CHEBI:57288"/>
    </ligand>
</feature>
<organism evidence="8 10">
    <name type="scientific">Polyplax serrata</name>
    <name type="common">Common mouse louse</name>
    <dbReference type="NCBI Taxonomy" id="468196"/>
    <lineage>
        <taxon>Eukaryota</taxon>
        <taxon>Metazoa</taxon>
        <taxon>Ecdysozoa</taxon>
        <taxon>Arthropoda</taxon>
        <taxon>Hexapoda</taxon>
        <taxon>Insecta</taxon>
        <taxon>Pterygota</taxon>
        <taxon>Neoptera</taxon>
        <taxon>Paraneoptera</taxon>
        <taxon>Psocodea</taxon>
        <taxon>Troctomorpha</taxon>
        <taxon>Phthiraptera</taxon>
        <taxon>Anoplura</taxon>
        <taxon>Polyplacidae</taxon>
        <taxon>Polyplax</taxon>
    </lineage>
</organism>
<comment type="catalytic activity">
    <reaction evidence="3 5">
        <text>L-lysyl-[alpha-tubulin] + acetyl-CoA = N(6)-acetyl-L-lysyl-[alpha-tubulin] + CoA + H(+)</text>
        <dbReference type="Rhea" id="RHEA:15277"/>
        <dbReference type="Rhea" id="RHEA-COMP:11278"/>
        <dbReference type="Rhea" id="RHEA-COMP:11279"/>
        <dbReference type="ChEBI" id="CHEBI:15378"/>
        <dbReference type="ChEBI" id="CHEBI:29969"/>
        <dbReference type="ChEBI" id="CHEBI:57287"/>
        <dbReference type="ChEBI" id="CHEBI:57288"/>
        <dbReference type="ChEBI" id="CHEBI:61930"/>
        <dbReference type="EC" id="2.3.1.108"/>
    </reaction>
</comment>
<sequence>MEFNFNINNYFQDDIIKIGSRLIPDGFVGDRREIQDCVSKVSYIVTILGEKSAKAQGLQKVITSGEKLRNSDHTVYMLVDLKGGSKGLGTVVGLLKMGVKHLYVFDAGGKTHEITTKCILDFYVHESKQRMGLGKKLFQHMLKEERVDPVHLAIDKPSSKFLSFLLKHYGLQNIIPQMNNFVVFEGFFNNRSPGVGAPNENGQLFPAGLNTCGNQYTSGSTGFTSTSSPTYNCQSTTAMNVSNISYYGRQAPHKPISTMGMILQQKPAPSQQTPQNGRYREILPVVYHS</sequence>
<evidence type="ECO:0000313" key="10">
    <source>
        <dbReference type="Proteomes" id="UP001372834"/>
    </source>
</evidence>
<evidence type="ECO:0000259" key="6">
    <source>
        <dbReference type="PROSITE" id="PS51730"/>
    </source>
</evidence>
<comment type="similarity">
    <text evidence="5">Belongs to the acetyltransferase ATAT1 family.</text>
</comment>
<dbReference type="InterPro" id="IPR038746">
    <property type="entry name" value="Atat"/>
</dbReference>
<comment type="function">
    <text evidence="5">Specifically acetylates 'Lys-40' in alpha-tubulin on the lumenal side of microtubules. Promotes microtubule destabilization and accelerates microtubule dynamics; this activity may be independent of acetylation activity. Acetylates alpha-tubulin with a slow enzymatic rate, due to a catalytic site that is not optimized for acetyl transfer. Enters the microtubule through each end and diffuses quickly throughout the lumen of microtubules. Acetylates only long/old microtubules because of its slow acetylation rate since it does not have time to act on dynamically unstable microtubules before the enzyme is released.</text>
</comment>
<dbReference type="Proteomes" id="UP001359485">
    <property type="component" value="Unassembled WGS sequence"/>
</dbReference>
<dbReference type="GO" id="GO:0048666">
    <property type="term" value="P:neuron development"/>
    <property type="evidence" value="ECO:0007669"/>
    <property type="project" value="UniProtKB-UniRule"/>
</dbReference>
<comment type="caution">
    <text evidence="8">The sequence shown here is derived from an EMBL/GenBank/DDBJ whole genome shotgun (WGS) entry which is preliminary data.</text>
</comment>
<evidence type="ECO:0000313" key="7">
    <source>
        <dbReference type="EMBL" id="KAK6626894.1"/>
    </source>
</evidence>
<dbReference type="HAMAP" id="MF_03130">
    <property type="entry name" value="mec17"/>
    <property type="match status" value="1"/>
</dbReference>
<dbReference type="EMBL" id="JAWJWF010000045">
    <property type="protein sequence ID" value="KAK6626894.1"/>
    <property type="molecule type" value="Genomic_DNA"/>
</dbReference>
<dbReference type="PANTHER" id="PTHR12327:SF0">
    <property type="entry name" value="ALPHA-TUBULIN N-ACETYLTRANSFERASE 1"/>
    <property type="match status" value="1"/>
</dbReference>
<dbReference type="PANTHER" id="PTHR12327">
    <property type="entry name" value="ALPHA-TUBULIN N-ACETYLTRANSFERASE 1"/>
    <property type="match status" value="1"/>
</dbReference>
<accession>A0AAN8PP26</accession>
<dbReference type="PROSITE" id="PS51730">
    <property type="entry name" value="GNAT_ATAT"/>
    <property type="match status" value="1"/>
</dbReference>
<dbReference type="Pfam" id="PF05301">
    <property type="entry name" value="Acetyltransf_16"/>
    <property type="match status" value="1"/>
</dbReference>